<feature type="transmembrane region" description="Helical" evidence="3">
    <location>
        <begin position="519"/>
        <end position="536"/>
    </location>
</feature>
<feature type="transmembrane region" description="Helical" evidence="3">
    <location>
        <begin position="97"/>
        <end position="119"/>
    </location>
</feature>
<dbReference type="GO" id="GO:0005227">
    <property type="term" value="F:calcium-activated cation channel activity"/>
    <property type="evidence" value="ECO:0007669"/>
    <property type="project" value="InterPro"/>
</dbReference>
<evidence type="ECO:0000259" key="4">
    <source>
        <dbReference type="Pfam" id="PF14703"/>
    </source>
</evidence>
<gene>
    <name evidence="5" type="ORF">PPERSA_08182</name>
</gene>
<name>A0A0V0R3A2_PSEPJ</name>
<dbReference type="EMBL" id="LDAU01000056">
    <property type="protein sequence ID" value="KRX08979.1"/>
    <property type="molecule type" value="Genomic_DNA"/>
</dbReference>
<keyword evidence="3" id="KW-1133">Transmembrane helix</keyword>
<dbReference type="InParanoid" id="A0A0V0R3A2"/>
<dbReference type="OMA" id="YIELILM"/>
<keyword evidence="3" id="KW-0812">Transmembrane</keyword>
<evidence type="ECO:0000256" key="1">
    <source>
        <dbReference type="SAM" id="Coils"/>
    </source>
</evidence>
<dbReference type="Proteomes" id="UP000054937">
    <property type="component" value="Unassembled WGS sequence"/>
</dbReference>
<sequence>MVQEKPVDQNSQQQSTSQDEGEYNPDQRPPNIKICKEHKIANRVGIPKQIKGVQSVDQIPRMCPCCANIIENKLLGLNCNLKDLGFLGSGIPLFFEFIKFCIIVSFIIGVCATIQGISINKDGNTCENYSKCPGNLQQTLSTQNRANEGINNTYSGLNFLCFFLLVFYSAYFRKRVYTVNNEIDRDNLTPSDYTVMVEGYPKNISDQQIAQHLENCLAVNGKNAIKLQVNKVVQAYDIKIFNNLNNQRMKYLNKQNQLVAQKNSGKSGLDQQISNIDEQIKKVDQQISDFKQKSKSTTGGMQFASSGIAFVSFQKDQYVDFVLGVFEQNAFTKLFSCFFTPNGYKVGNAVYPLKVRRAPEPTDIIWENISIPESEKQSARIKTYMYTLVAIGASFGLIYLFSYLQEKSKEEGGYKAQGLSLAASFVIMFLNTLIQKLIRIFAVFEKHNTYTHYQASVAKKLGLVKIKIIYDKKQQNYINIEFQLYIQAQFINTAAVTYLVNIIFNGKIFIGDGGLVSDISYILLINAVLPPILEYLNPFHMLKFYKIKKIEEDPKNCHLTQQQAHSIFQGPAFDIAKHYASCVKIMLSSCFFIYLMPYAIIFPFFGLIFFYWQIKYQLLRRSAKPNAIGAEISHQIIDFSVELIILVYSIGCFIFESTIFDTTSSYTIVQFSFSIIYYIFPIYKICLSCANTNRQNSVEQYNTVQGLFTSDYDRTNPVTQQEALQSYMSQLGLQVDDQKKQQFGGFVANPMHNPYRQQQNMPSFFGMQPIAQSNINSQQYQQQRFQQMQMQRMQYQNQMVRQQLNQMHGQNQMQNRNNLMQQFQQARQNLMMNFGNRGGPQIRQVGQPQFMPTQYSQQPQQMMHPNVQQIYPQNQVQNRIQVVPQNGPNQNNFNNDPNQTQQSLLQNMQRHPNAQNQQPQMYQNNQQQGIQASGVIPMVNNNNNNQQQQLQNQQQYPMNQNQMMMRQQQQGYPQQQQFMYVNPMNNQQWQPQNPMQPNNQK</sequence>
<evidence type="ECO:0000313" key="6">
    <source>
        <dbReference type="Proteomes" id="UP000054937"/>
    </source>
</evidence>
<feature type="domain" description="CSC1/OSCA1-like cytosolic" evidence="4">
    <location>
        <begin position="192"/>
        <end position="368"/>
    </location>
</feature>
<feature type="region of interest" description="Disordered" evidence="2">
    <location>
        <begin position="1"/>
        <end position="30"/>
    </location>
</feature>
<evidence type="ECO:0000256" key="3">
    <source>
        <dbReference type="SAM" id="Phobius"/>
    </source>
</evidence>
<keyword evidence="1" id="KW-0175">Coiled coil</keyword>
<organism evidence="5 6">
    <name type="scientific">Pseudocohnilembus persalinus</name>
    <name type="common">Ciliate</name>
    <dbReference type="NCBI Taxonomy" id="266149"/>
    <lineage>
        <taxon>Eukaryota</taxon>
        <taxon>Sar</taxon>
        <taxon>Alveolata</taxon>
        <taxon>Ciliophora</taxon>
        <taxon>Intramacronucleata</taxon>
        <taxon>Oligohymenophorea</taxon>
        <taxon>Scuticociliatia</taxon>
        <taxon>Philasterida</taxon>
        <taxon>Pseudocohnilembidae</taxon>
        <taxon>Pseudocohnilembus</taxon>
    </lineage>
</organism>
<evidence type="ECO:0000313" key="5">
    <source>
        <dbReference type="EMBL" id="KRX08979.1"/>
    </source>
</evidence>
<dbReference type="PANTHER" id="PTHR13018:SF83">
    <property type="entry name" value="RRM DOMAIN-CONTAINING PROTEIN"/>
    <property type="match status" value="1"/>
</dbReference>
<dbReference type="AlphaFoldDB" id="A0A0V0R3A2"/>
<comment type="caution">
    <text evidence="5">The sequence shown here is derived from an EMBL/GenBank/DDBJ whole genome shotgun (WGS) entry which is preliminary data.</text>
</comment>
<proteinExistence type="predicted"/>
<feature type="compositionally biased region" description="Low complexity" evidence="2">
    <location>
        <begin position="9"/>
        <end position="18"/>
    </location>
</feature>
<dbReference type="InterPro" id="IPR045122">
    <property type="entry name" value="Csc1-like"/>
</dbReference>
<feature type="coiled-coil region" evidence="1">
    <location>
        <begin position="266"/>
        <end position="293"/>
    </location>
</feature>
<feature type="transmembrane region" description="Helical" evidence="3">
    <location>
        <begin position="416"/>
        <end position="434"/>
    </location>
</feature>
<feature type="transmembrane region" description="Helical" evidence="3">
    <location>
        <begin position="154"/>
        <end position="172"/>
    </location>
</feature>
<protein>
    <recommendedName>
        <fullName evidence="4">CSC1/OSCA1-like cytosolic domain-containing protein</fullName>
    </recommendedName>
</protein>
<dbReference type="Pfam" id="PF14703">
    <property type="entry name" value="PHM7_cyt"/>
    <property type="match status" value="1"/>
</dbReference>
<reference evidence="5 6" key="1">
    <citation type="journal article" date="2015" name="Sci. Rep.">
        <title>Genome of the facultative scuticociliatosis pathogen Pseudocohnilembus persalinus provides insight into its virulence through horizontal gene transfer.</title>
        <authorList>
            <person name="Xiong J."/>
            <person name="Wang G."/>
            <person name="Cheng J."/>
            <person name="Tian M."/>
            <person name="Pan X."/>
            <person name="Warren A."/>
            <person name="Jiang C."/>
            <person name="Yuan D."/>
            <person name="Miao W."/>
        </authorList>
    </citation>
    <scope>NUCLEOTIDE SEQUENCE [LARGE SCALE GENOMIC DNA]</scope>
    <source>
        <strain evidence="5">36N120E</strain>
    </source>
</reference>
<keyword evidence="3" id="KW-0472">Membrane</keyword>
<feature type="transmembrane region" description="Helical" evidence="3">
    <location>
        <begin position="482"/>
        <end position="504"/>
    </location>
</feature>
<accession>A0A0V0R3A2</accession>
<dbReference type="GO" id="GO:0005886">
    <property type="term" value="C:plasma membrane"/>
    <property type="evidence" value="ECO:0007669"/>
    <property type="project" value="TreeGrafter"/>
</dbReference>
<evidence type="ECO:0000256" key="2">
    <source>
        <dbReference type="SAM" id="MobiDB-lite"/>
    </source>
</evidence>
<feature type="transmembrane region" description="Helical" evidence="3">
    <location>
        <begin position="384"/>
        <end position="404"/>
    </location>
</feature>
<dbReference type="OrthoDB" id="197892at2759"/>
<feature type="transmembrane region" description="Helical" evidence="3">
    <location>
        <begin position="591"/>
        <end position="612"/>
    </location>
</feature>
<dbReference type="PANTHER" id="PTHR13018">
    <property type="entry name" value="PROBABLE MEMBRANE PROTEIN DUF221-RELATED"/>
    <property type="match status" value="1"/>
</dbReference>
<dbReference type="InterPro" id="IPR027815">
    <property type="entry name" value="CSC1/OSCA1-like_cyt"/>
</dbReference>
<keyword evidence="6" id="KW-1185">Reference proteome</keyword>